<dbReference type="SUPFAM" id="SSF56563">
    <property type="entry name" value="Major capsid protein gp5"/>
    <property type="match status" value="1"/>
</dbReference>
<gene>
    <name evidence="2" type="ORF">H5S09_04175</name>
</gene>
<evidence type="ECO:0000313" key="3">
    <source>
        <dbReference type="Proteomes" id="UP000517106"/>
    </source>
</evidence>
<organism evidence="2 3">
    <name type="scientific">Limosilactobacillus rudii</name>
    <dbReference type="NCBI Taxonomy" id="2759755"/>
    <lineage>
        <taxon>Bacteria</taxon>
        <taxon>Bacillati</taxon>
        <taxon>Bacillota</taxon>
        <taxon>Bacilli</taxon>
        <taxon>Lactobacillales</taxon>
        <taxon>Lactobacillaceae</taxon>
        <taxon>Limosilactobacillus</taxon>
    </lineage>
</organism>
<protein>
    <submittedName>
        <fullName evidence="2">N4-gp56 family major capsid protein</fullName>
    </submittedName>
</protein>
<evidence type="ECO:0000313" key="2">
    <source>
        <dbReference type="EMBL" id="MBB1097140.1"/>
    </source>
</evidence>
<keyword evidence="3" id="KW-1185">Reference proteome</keyword>
<feature type="compositionally biased region" description="Polar residues" evidence="1">
    <location>
        <begin position="285"/>
        <end position="299"/>
    </location>
</feature>
<dbReference type="AlphaFoldDB" id="A0A7W3YN11"/>
<feature type="region of interest" description="Disordered" evidence="1">
    <location>
        <begin position="280"/>
        <end position="324"/>
    </location>
</feature>
<reference evidence="2 3" key="1">
    <citation type="submission" date="2020-07" db="EMBL/GenBank/DDBJ databases">
        <title>Description of Limosilactobacillus balticus sp. nov., Limosilactobacillus agrestis sp. nov., Limosilactobacillus albertensis sp. nov., Limosilactobacillus rudii sp. nov., Limosilactobacillus fastidiosus sp. nov., five novel Limosilactobacillus species isolated from the vertebrate gastrointestinal tract, and proposal of 6 subspecies of Limosilactobacillus reuteri adapted to the gastrointestinal tract of specific vertebrate hosts.</title>
        <authorList>
            <person name="Li F."/>
            <person name="Cheng C."/>
            <person name="Zheng J."/>
            <person name="Quevedo R.M."/>
            <person name="Li J."/>
            <person name="Roos S."/>
            <person name="Gaenzle M.G."/>
            <person name="Walter J."/>
        </authorList>
    </citation>
    <scope>NUCLEOTIDE SEQUENCE [LARGE SCALE GENOMIC DNA]</scope>
    <source>
        <strain evidence="2 3">STM2_1</strain>
    </source>
</reference>
<dbReference type="RefSeq" id="WP_182595885.1">
    <property type="nucleotide sequence ID" value="NZ_JACIVA010000042.1"/>
</dbReference>
<name>A0A7W3YN11_9LACO</name>
<accession>A0A7W3YN11</accession>
<dbReference type="EMBL" id="JACIVA010000042">
    <property type="protein sequence ID" value="MBB1097140.1"/>
    <property type="molecule type" value="Genomic_DNA"/>
</dbReference>
<evidence type="ECO:0000256" key="1">
    <source>
        <dbReference type="SAM" id="MobiDB-lite"/>
    </source>
</evidence>
<dbReference type="Proteomes" id="UP000517106">
    <property type="component" value="Unassembled WGS sequence"/>
</dbReference>
<dbReference type="NCBIfam" id="TIGR04387">
    <property type="entry name" value="capsid_maj_N4"/>
    <property type="match status" value="1"/>
</dbReference>
<comment type="caution">
    <text evidence="2">The sequence shown here is derived from an EMBL/GenBank/DDBJ whole genome shotgun (WGS) entry which is preliminary data.</text>
</comment>
<sequence>MAGEITVSGQMLDPQVLSEMLSAQLTAGLRFAPLGEIDNTLEGKPGSTVDFPAWNYIGDAKDLKEGEAIETAALTYGTKSATIKEVGNGVTLTDQSLLTGYGDPYGEAGNQLLTSIQNKVDNDSLEALRGATQTKTADATLDGLQDVLDMYNLEDDRPVIAVVSPAVAGRLRLSAGKDWLRGSELGAQRIISGVIGETLGIQIVRSRKLNANEGIFILPKKDSKDKAALKIMLKRDVVVEAERHAGERSTSLYATTYQAPYLYDPSKVIKVTFNGVNGPDATTGAPAQQSVDETVSNVKAENRLGRQSKKSTKTANDAKKPGEA</sequence>
<proteinExistence type="predicted"/>
<dbReference type="Pfam" id="PF25209">
    <property type="entry name" value="Phage_capsid_4"/>
    <property type="match status" value="1"/>
</dbReference>